<organism evidence="10 11">
    <name type="scientific">Dillenia turbinata</name>
    <dbReference type="NCBI Taxonomy" id="194707"/>
    <lineage>
        <taxon>Eukaryota</taxon>
        <taxon>Viridiplantae</taxon>
        <taxon>Streptophyta</taxon>
        <taxon>Embryophyta</taxon>
        <taxon>Tracheophyta</taxon>
        <taxon>Spermatophyta</taxon>
        <taxon>Magnoliopsida</taxon>
        <taxon>eudicotyledons</taxon>
        <taxon>Gunneridae</taxon>
        <taxon>Pentapetalae</taxon>
        <taxon>Dilleniales</taxon>
        <taxon>Dilleniaceae</taxon>
        <taxon>Dillenia</taxon>
    </lineage>
</organism>
<dbReference type="Proteomes" id="UP001370490">
    <property type="component" value="Unassembled WGS sequence"/>
</dbReference>
<keyword evidence="5" id="KW-0539">Nucleus</keyword>
<evidence type="ECO:0000313" key="10">
    <source>
        <dbReference type="EMBL" id="KAK6928670.1"/>
    </source>
</evidence>
<name>A0AAN8V6X0_9MAGN</name>
<dbReference type="EMBL" id="JBAMMX010000013">
    <property type="protein sequence ID" value="KAK6928670.1"/>
    <property type="molecule type" value="Genomic_DNA"/>
</dbReference>
<dbReference type="AlphaFoldDB" id="A0AAN8V6X0"/>
<comment type="caution">
    <text evidence="10">The sequence shown here is derived from an EMBL/GenBank/DDBJ whole genome shotgun (WGS) entry which is preliminary data.</text>
</comment>
<dbReference type="PANTHER" id="PTHR12585:SF55">
    <property type="entry name" value="SISTER CHROMATID COHESION 1 PROTEIN 3"/>
    <property type="match status" value="1"/>
</dbReference>
<feature type="region of interest" description="Disordered" evidence="7">
    <location>
        <begin position="287"/>
        <end position="306"/>
    </location>
</feature>
<keyword evidence="11" id="KW-1185">Reference proteome</keyword>
<feature type="compositionally biased region" description="Basic and acidic residues" evidence="7">
    <location>
        <begin position="213"/>
        <end position="238"/>
    </location>
</feature>
<feature type="region of interest" description="Disordered" evidence="7">
    <location>
        <begin position="418"/>
        <end position="467"/>
    </location>
</feature>
<sequence length="608" mass="68010">MQGFLLLGVTRIFAKKVDYLHQDCNVVLITLRKAAAAVEVTLPEDAAQAPFHSVTLPETFELDALDLDFCLYDGAQDTHLKSRQDITLTEQIPCGRDPYIAVSLTEDQVMDEAPQEKVKEFGPERMEEEYASHHFFIPRGNGGDFPDPGPSQHILQFSDAGPSIQDERFDERFPEDSVIDNLAEMEIMRDADNLMEMEIMRDSIPELQSYDHLLPHDNVNDTSESRGSKDQLRNEKEIPSPILEDVIVSGGQSVPFELRPGPPASAASKDATGVDSHISFVHMSPHLALRPTPPSMKPKPRQKKRKLVFDESTVLTNRIMKKALEDSSDLVRKRKKLPCSNIDLWKFNNHFRKDQIFLEPLISGLCADLCDISKKDFILEKRHLAVTEEDDVQPSTAQTPAAMQNEDMEIECLRHDEGPVSSAFPESVLPSRRELTPDREPSIEPACGMTSQSQLLPTPDLEPSTGPLGSVVRTPMIFTEEHLGMDNTGLSDIPEYTFEAQDDLGFLEVNNNSPLGSQGTQEVDALSARTRLVVQYLKRQSPIAELLDDVPGDLSLNKILEGKKRILCSRMFFETLVLKSYGLIDVEQGEPYADVTLKLTPTLSKADF</sequence>
<evidence type="ECO:0000256" key="5">
    <source>
        <dbReference type="ARBA" id="ARBA00023242"/>
    </source>
</evidence>
<feature type="region of interest" description="Disordered" evidence="7">
    <location>
        <begin position="213"/>
        <end position="240"/>
    </location>
</feature>
<comment type="similarity">
    <text evidence="2">Belongs to the rad21 family.</text>
</comment>
<dbReference type="PANTHER" id="PTHR12585">
    <property type="entry name" value="SCC1 / RAD21 FAMILY MEMBER"/>
    <property type="match status" value="1"/>
</dbReference>
<dbReference type="Gene3D" id="1.10.10.580">
    <property type="entry name" value="Structural maintenance of chromosome 1. Chain E"/>
    <property type="match status" value="1"/>
</dbReference>
<evidence type="ECO:0000313" key="11">
    <source>
        <dbReference type="Proteomes" id="UP001370490"/>
    </source>
</evidence>
<evidence type="ECO:0000256" key="2">
    <source>
        <dbReference type="ARBA" id="ARBA00009870"/>
    </source>
</evidence>
<evidence type="ECO:0000256" key="3">
    <source>
        <dbReference type="ARBA" id="ARBA00022776"/>
    </source>
</evidence>
<dbReference type="GO" id="GO:0003682">
    <property type="term" value="F:chromatin binding"/>
    <property type="evidence" value="ECO:0007669"/>
    <property type="project" value="TreeGrafter"/>
</dbReference>
<proteinExistence type="inferred from homology"/>
<dbReference type="GO" id="GO:0008278">
    <property type="term" value="C:cohesin complex"/>
    <property type="evidence" value="ECO:0007669"/>
    <property type="project" value="InterPro"/>
</dbReference>
<evidence type="ECO:0000256" key="1">
    <source>
        <dbReference type="ARBA" id="ARBA00004123"/>
    </source>
</evidence>
<accession>A0AAN8V6X0</accession>
<protein>
    <submittedName>
        <fullName evidence="10">Rad21/Rec8-like protein, N-terminal</fullName>
    </submittedName>
</protein>
<dbReference type="InterPro" id="IPR006909">
    <property type="entry name" value="Rad21/Rec8_C_eu"/>
</dbReference>
<dbReference type="InterPro" id="IPR023093">
    <property type="entry name" value="ScpA-like_C"/>
</dbReference>
<dbReference type="InterPro" id="IPR039781">
    <property type="entry name" value="Rad21/Rec8-like"/>
</dbReference>
<feature type="domain" description="Rad21/Rec8-like protein N-terminal" evidence="9">
    <location>
        <begin position="1"/>
        <end position="47"/>
    </location>
</feature>
<evidence type="ECO:0000256" key="4">
    <source>
        <dbReference type="ARBA" id="ARBA00022829"/>
    </source>
</evidence>
<dbReference type="FunFam" id="1.10.10.580:FF:000002">
    <property type="entry name" value="Sister chromatid cohesion 1 protein 4"/>
    <property type="match status" value="1"/>
</dbReference>
<keyword evidence="3" id="KW-0498">Mitosis</keyword>
<evidence type="ECO:0000256" key="6">
    <source>
        <dbReference type="ARBA" id="ARBA00064543"/>
    </source>
</evidence>
<dbReference type="GO" id="GO:1990414">
    <property type="term" value="P:replication-born double-strand break repair via sister chromatid exchange"/>
    <property type="evidence" value="ECO:0007669"/>
    <property type="project" value="TreeGrafter"/>
</dbReference>
<evidence type="ECO:0000259" key="9">
    <source>
        <dbReference type="Pfam" id="PF04825"/>
    </source>
</evidence>
<dbReference type="InterPro" id="IPR036390">
    <property type="entry name" value="WH_DNA-bd_sf"/>
</dbReference>
<gene>
    <name evidence="10" type="ORF">RJ641_004875</name>
</gene>
<dbReference type="CDD" id="cd21793">
    <property type="entry name" value="Rad21_Rec8_M_AtSYN1-like"/>
    <property type="match status" value="1"/>
</dbReference>
<evidence type="ECO:0000259" key="8">
    <source>
        <dbReference type="Pfam" id="PF04824"/>
    </source>
</evidence>
<dbReference type="Pfam" id="PF04824">
    <property type="entry name" value="Rad21_Rec8"/>
    <property type="match status" value="1"/>
</dbReference>
<dbReference type="InterPro" id="IPR006910">
    <property type="entry name" value="Rad21_Rec8_N"/>
</dbReference>
<keyword evidence="3" id="KW-0131">Cell cycle</keyword>
<dbReference type="GO" id="GO:0007062">
    <property type="term" value="P:sister chromatid cohesion"/>
    <property type="evidence" value="ECO:0007669"/>
    <property type="project" value="InterPro"/>
</dbReference>
<feature type="region of interest" description="Disordered" evidence="7">
    <location>
        <begin position="253"/>
        <end position="272"/>
    </location>
</feature>
<dbReference type="Pfam" id="PF04825">
    <property type="entry name" value="Rad21_Rec8_N"/>
    <property type="match status" value="1"/>
</dbReference>
<reference evidence="10 11" key="1">
    <citation type="submission" date="2023-12" db="EMBL/GenBank/DDBJ databases">
        <title>A high-quality genome assembly for Dillenia turbinata (Dilleniales).</title>
        <authorList>
            <person name="Chanderbali A."/>
        </authorList>
    </citation>
    <scope>NUCLEOTIDE SEQUENCE [LARGE SCALE GENOMIC DNA]</scope>
    <source>
        <strain evidence="10">LSX21</strain>
        <tissue evidence="10">Leaf</tissue>
    </source>
</reference>
<keyword evidence="3" id="KW-0132">Cell division</keyword>
<comment type="subcellular location">
    <subcellularLocation>
        <location evidence="1">Nucleus</location>
    </subcellularLocation>
</comment>
<dbReference type="SUPFAM" id="SSF46785">
    <property type="entry name" value="Winged helix' DNA-binding domain"/>
    <property type="match status" value="1"/>
</dbReference>
<keyword evidence="4" id="KW-0159">Chromosome partition</keyword>
<dbReference type="GO" id="GO:0007059">
    <property type="term" value="P:chromosome segregation"/>
    <property type="evidence" value="ECO:0007669"/>
    <property type="project" value="UniProtKB-KW"/>
</dbReference>
<feature type="compositionally biased region" description="Basic and acidic residues" evidence="7">
    <location>
        <begin position="431"/>
        <end position="442"/>
    </location>
</feature>
<feature type="domain" description="Rad21/Rec8-like protein C-terminal eukaryotic" evidence="8">
    <location>
        <begin position="552"/>
        <end position="602"/>
    </location>
</feature>
<evidence type="ECO:0000256" key="7">
    <source>
        <dbReference type="SAM" id="MobiDB-lite"/>
    </source>
</evidence>
<dbReference type="GO" id="GO:0005634">
    <property type="term" value="C:nucleus"/>
    <property type="evidence" value="ECO:0007669"/>
    <property type="project" value="UniProtKB-SubCell"/>
</dbReference>
<comment type="subunit">
    <text evidence="6">Component of the cohesin complex.</text>
</comment>